<accession>A0A0F9TRS6</accession>
<reference evidence="1" key="1">
    <citation type="journal article" date="2015" name="Nature">
        <title>Complex archaea that bridge the gap between prokaryotes and eukaryotes.</title>
        <authorList>
            <person name="Spang A."/>
            <person name="Saw J.H."/>
            <person name="Jorgensen S.L."/>
            <person name="Zaremba-Niedzwiedzka K."/>
            <person name="Martijn J."/>
            <person name="Lind A.E."/>
            <person name="van Eijk R."/>
            <person name="Schleper C."/>
            <person name="Guy L."/>
            <person name="Ettema T.J."/>
        </authorList>
    </citation>
    <scope>NUCLEOTIDE SEQUENCE</scope>
</reference>
<sequence>MTPPTIEEVRAYIIEMDFTTVDATEFVVKLTADDWCNGKGKSYKNWKGVVVTWHYNNLRWGRPRNLCRKCKKYGVYQGGDDTGQQYWLCEDHKPQPRAVLPEELTENVFKTPPRTINIHNEQCKQMKDLRSQR</sequence>
<name>A0A0F9TRS6_9ZZZZ</name>
<gene>
    <name evidence="1" type="ORF">LCGC14_0357820</name>
</gene>
<evidence type="ECO:0000313" key="1">
    <source>
        <dbReference type="EMBL" id="KKN77657.1"/>
    </source>
</evidence>
<dbReference type="AlphaFoldDB" id="A0A0F9TRS6"/>
<comment type="caution">
    <text evidence="1">The sequence shown here is derived from an EMBL/GenBank/DDBJ whole genome shotgun (WGS) entry which is preliminary data.</text>
</comment>
<organism evidence="1">
    <name type="scientific">marine sediment metagenome</name>
    <dbReference type="NCBI Taxonomy" id="412755"/>
    <lineage>
        <taxon>unclassified sequences</taxon>
        <taxon>metagenomes</taxon>
        <taxon>ecological metagenomes</taxon>
    </lineage>
</organism>
<protein>
    <submittedName>
        <fullName evidence="1">Uncharacterized protein</fullName>
    </submittedName>
</protein>
<dbReference type="EMBL" id="LAZR01000275">
    <property type="protein sequence ID" value="KKN77657.1"/>
    <property type="molecule type" value="Genomic_DNA"/>
</dbReference>
<proteinExistence type="predicted"/>